<accession>A0A6G1J7G6</accession>
<evidence type="ECO:0000256" key="3">
    <source>
        <dbReference type="RuleBase" id="RU000363"/>
    </source>
</evidence>
<dbReference type="InterPro" id="IPR002347">
    <property type="entry name" value="SDR_fam"/>
</dbReference>
<dbReference type="OrthoDB" id="417891at2759"/>
<dbReference type="PRINTS" id="PR00080">
    <property type="entry name" value="SDRFAMILY"/>
</dbReference>
<dbReference type="PRINTS" id="PR00081">
    <property type="entry name" value="GDHRDH"/>
</dbReference>
<dbReference type="AlphaFoldDB" id="A0A6G1J7G6"/>
<evidence type="ECO:0000313" key="5">
    <source>
        <dbReference type="Proteomes" id="UP000799291"/>
    </source>
</evidence>
<dbReference type="EMBL" id="MU005577">
    <property type="protein sequence ID" value="KAF2686133.1"/>
    <property type="molecule type" value="Genomic_DNA"/>
</dbReference>
<keyword evidence="5" id="KW-1185">Reference proteome</keyword>
<dbReference type="SUPFAM" id="SSF51735">
    <property type="entry name" value="NAD(P)-binding Rossmann-fold domains"/>
    <property type="match status" value="1"/>
</dbReference>
<evidence type="ECO:0000256" key="2">
    <source>
        <dbReference type="ARBA" id="ARBA00023002"/>
    </source>
</evidence>
<dbReference type="GO" id="GO:0016491">
    <property type="term" value="F:oxidoreductase activity"/>
    <property type="evidence" value="ECO:0007669"/>
    <property type="project" value="UniProtKB-KW"/>
</dbReference>
<dbReference type="Proteomes" id="UP000799291">
    <property type="component" value="Unassembled WGS sequence"/>
</dbReference>
<evidence type="ECO:0000256" key="1">
    <source>
        <dbReference type="ARBA" id="ARBA00006484"/>
    </source>
</evidence>
<reference evidence="4" key="1">
    <citation type="journal article" date="2020" name="Stud. Mycol.">
        <title>101 Dothideomycetes genomes: a test case for predicting lifestyles and emergence of pathogens.</title>
        <authorList>
            <person name="Haridas S."/>
            <person name="Albert R."/>
            <person name="Binder M."/>
            <person name="Bloem J."/>
            <person name="Labutti K."/>
            <person name="Salamov A."/>
            <person name="Andreopoulos B."/>
            <person name="Baker S."/>
            <person name="Barry K."/>
            <person name="Bills G."/>
            <person name="Bluhm B."/>
            <person name="Cannon C."/>
            <person name="Castanera R."/>
            <person name="Culley D."/>
            <person name="Daum C."/>
            <person name="Ezra D."/>
            <person name="Gonzalez J."/>
            <person name="Henrissat B."/>
            <person name="Kuo A."/>
            <person name="Liang C."/>
            <person name="Lipzen A."/>
            <person name="Lutzoni F."/>
            <person name="Magnuson J."/>
            <person name="Mondo S."/>
            <person name="Nolan M."/>
            <person name="Ohm R."/>
            <person name="Pangilinan J."/>
            <person name="Park H.-J."/>
            <person name="Ramirez L."/>
            <person name="Alfaro M."/>
            <person name="Sun H."/>
            <person name="Tritt A."/>
            <person name="Yoshinaga Y."/>
            <person name="Zwiers L.-H."/>
            <person name="Turgeon B."/>
            <person name="Goodwin S."/>
            <person name="Spatafora J."/>
            <person name="Crous P."/>
            <person name="Grigoriev I."/>
        </authorList>
    </citation>
    <scope>NUCLEOTIDE SEQUENCE</scope>
    <source>
        <strain evidence="4">CBS 122367</strain>
    </source>
</reference>
<dbReference type="PANTHER" id="PTHR43180">
    <property type="entry name" value="3-OXOACYL-(ACYL-CARRIER-PROTEIN) REDUCTASE (AFU_ORTHOLOGUE AFUA_6G11210)"/>
    <property type="match status" value="1"/>
</dbReference>
<protein>
    <submittedName>
        <fullName evidence="4">NAD(P)-binding protein</fullName>
    </submittedName>
</protein>
<evidence type="ECO:0000313" key="4">
    <source>
        <dbReference type="EMBL" id="KAF2686133.1"/>
    </source>
</evidence>
<comment type="similarity">
    <text evidence="1 3">Belongs to the short-chain dehydrogenases/reductases (SDR) family.</text>
</comment>
<name>A0A6G1J7G6_9PLEO</name>
<proteinExistence type="inferred from homology"/>
<organism evidence="4 5">
    <name type="scientific">Lentithecium fluviatile CBS 122367</name>
    <dbReference type="NCBI Taxonomy" id="1168545"/>
    <lineage>
        <taxon>Eukaryota</taxon>
        <taxon>Fungi</taxon>
        <taxon>Dikarya</taxon>
        <taxon>Ascomycota</taxon>
        <taxon>Pezizomycotina</taxon>
        <taxon>Dothideomycetes</taxon>
        <taxon>Pleosporomycetidae</taxon>
        <taxon>Pleosporales</taxon>
        <taxon>Massarineae</taxon>
        <taxon>Lentitheciaceae</taxon>
        <taxon>Lentithecium</taxon>
    </lineage>
</organism>
<dbReference type="Gene3D" id="3.40.50.720">
    <property type="entry name" value="NAD(P)-binding Rossmann-like Domain"/>
    <property type="match status" value="1"/>
</dbReference>
<sequence length="294" mass="31870">MPPKTAIITGGANGIGAQTIRTYHARGYNVVIADLPSAYPSAETLICSLSETSCAMFHPTNIVDWSSMQSLFRETKRRFGQVDVVVANAGLMESRGFFEFEENEHGELREDVGSAKVVDVNLRGTMNTLRLAMHAMKSNTPDENGFRGSIVLIASTSGYFGGTGVVSYISSKHGVVGLARASQRVANQLNIRVNVVAPFFTPTYITGGYSEEWKKRGLPANTVEDVANGIVETSEDTSKKGAHVMVAGKFVREIESARTSLTKKWLGEDIAGIMAKGGKFFEDMGGYTLPKLRE</sequence>
<dbReference type="Pfam" id="PF00106">
    <property type="entry name" value="adh_short"/>
    <property type="match status" value="1"/>
</dbReference>
<keyword evidence="2" id="KW-0560">Oxidoreductase</keyword>
<dbReference type="PANTHER" id="PTHR43180:SF63">
    <property type="entry name" value="DEHYDROGENASE_REDUCTASE FAMILY PROTEIN, PUTATIVE (AFU_ORTHOLOGUE AFUA_6G03520)-RELATED"/>
    <property type="match status" value="1"/>
</dbReference>
<dbReference type="InterPro" id="IPR036291">
    <property type="entry name" value="NAD(P)-bd_dom_sf"/>
</dbReference>
<gene>
    <name evidence="4" type="ORF">K458DRAFT_430021</name>
</gene>